<dbReference type="SUPFAM" id="SSF50965">
    <property type="entry name" value="Galactose oxidase, central domain"/>
    <property type="match status" value="2"/>
</dbReference>
<keyword evidence="1" id="KW-0677">Repeat</keyword>
<reference evidence="4" key="2">
    <citation type="submission" date="2023-06" db="EMBL/GenBank/DDBJ databases">
        <authorList>
            <consortium name="Lawrence Berkeley National Laboratory"/>
            <person name="Mondo S.J."/>
            <person name="Hensen N."/>
            <person name="Bonometti L."/>
            <person name="Westerberg I."/>
            <person name="Brannstrom I.O."/>
            <person name="Guillou S."/>
            <person name="Cros-Aarteil S."/>
            <person name="Calhoun S."/>
            <person name="Haridas S."/>
            <person name="Kuo A."/>
            <person name="Pangilinan J."/>
            <person name="Riley R."/>
            <person name="Labutti K."/>
            <person name="Andreopoulos B."/>
            <person name="Lipzen A."/>
            <person name="Chen C."/>
            <person name="Yanf M."/>
            <person name="Daum C."/>
            <person name="Ng V."/>
            <person name="Clum A."/>
            <person name="Steindorff A."/>
            <person name="Ohm R."/>
            <person name="Martin F."/>
            <person name="Silar P."/>
            <person name="Natvig D."/>
            <person name="Lalanne C."/>
            <person name="Gautier V."/>
            <person name="Ament-Velasquez S.L."/>
            <person name="Kruys A."/>
            <person name="Hutchinson M.I."/>
            <person name="Powell A.J."/>
            <person name="Barry K."/>
            <person name="Miller A.N."/>
            <person name="Grigoriev I.V."/>
            <person name="Debuchy R."/>
            <person name="Gladieux P."/>
            <person name="Thoren M.H."/>
            <person name="Johannesson H."/>
        </authorList>
    </citation>
    <scope>NUCLEOTIDE SEQUENCE</scope>
    <source>
        <strain evidence="4">PSN324</strain>
    </source>
</reference>
<feature type="chain" id="PRO_5043328566" description="Kelch repeat-containing protein" evidence="3">
    <location>
        <begin position="25"/>
        <end position="415"/>
    </location>
</feature>
<evidence type="ECO:0000256" key="1">
    <source>
        <dbReference type="ARBA" id="ARBA00022737"/>
    </source>
</evidence>
<keyword evidence="5" id="KW-1185">Reference proteome</keyword>
<sequence>MPSFHQVATSCFVALSSAVIGVGAVLSDAPSAENFCRRSMAKATVLGNYVYIDGGLITQFQDGVLKERKQNQVNTTLSLDLSFSWTSKDAIFKSIPKTAPIKANQILWTDVPGNAFYTFGGQSWNGINMTDTEVWKFQADGSGAGQWSIVTASNQEVFKGLRQSEHASVAFTNDTGFAIGGLATGWTEKDRSVTQALPGIVSLSFRNSAFKNETVPAGSPFETLVGGQARWIPGFGPNGLIVILGGVKPSVTKYESISKSDPVDFANLTFFDPVTKEVYAQTATGTIPPAPRVNFCNVAFRTPNGGYDIFIFGGSNERDKLNYDDAYILSLPGFVWTKVASSPAGKRYHHACVGVGNRQVLVIGGPADGIEKTADPAPQGLHLFDMTALSWKYSYEANDSPYESAASIKAWYANG</sequence>
<gene>
    <name evidence="4" type="ORF">QBC42DRAFT_176379</name>
</gene>
<name>A0AAV9HNP8_9PEZI</name>
<dbReference type="PANTHER" id="PTHR47435:SF4">
    <property type="entry name" value="KELCH REPEAT PROTEIN (AFU_ORTHOLOGUE AFUA_5G12780)"/>
    <property type="match status" value="1"/>
</dbReference>
<dbReference type="EMBL" id="MU864974">
    <property type="protein sequence ID" value="KAK4462312.1"/>
    <property type="molecule type" value="Genomic_DNA"/>
</dbReference>
<evidence type="ECO:0008006" key="6">
    <source>
        <dbReference type="Google" id="ProtNLM"/>
    </source>
</evidence>
<comment type="caution">
    <text evidence="4">The sequence shown here is derived from an EMBL/GenBank/DDBJ whole genome shotgun (WGS) entry which is preliminary data.</text>
</comment>
<dbReference type="InterPro" id="IPR011043">
    <property type="entry name" value="Gal_Oxase/kelch_b-propeller"/>
</dbReference>
<proteinExistence type="predicted"/>
<evidence type="ECO:0000256" key="2">
    <source>
        <dbReference type="ARBA" id="ARBA00023004"/>
    </source>
</evidence>
<dbReference type="Gene3D" id="2.120.10.80">
    <property type="entry name" value="Kelch-type beta propeller"/>
    <property type="match status" value="2"/>
</dbReference>
<keyword evidence="2" id="KW-0408">Iron</keyword>
<evidence type="ECO:0000313" key="4">
    <source>
        <dbReference type="EMBL" id="KAK4462312.1"/>
    </source>
</evidence>
<keyword evidence="3" id="KW-0732">Signal</keyword>
<evidence type="ECO:0000256" key="3">
    <source>
        <dbReference type="SAM" id="SignalP"/>
    </source>
</evidence>
<feature type="non-terminal residue" evidence="4">
    <location>
        <position position="415"/>
    </location>
</feature>
<reference evidence="4" key="1">
    <citation type="journal article" date="2023" name="Mol. Phylogenet. Evol.">
        <title>Genome-scale phylogeny and comparative genomics of the fungal order Sordariales.</title>
        <authorList>
            <person name="Hensen N."/>
            <person name="Bonometti L."/>
            <person name="Westerberg I."/>
            <person name="Brannstrom I.O."/>
            <person name="Guillou S."/>
            <person name="Cros-Aarteil S."/>
            <person name="Calhoun S."/>
            <person name="Haridas S."/>
            <person name="Kuo A."/>
            <person name="Mondo S."/>
            <person name="Pangilinan J."/>
            <person name="Riley R."/>
            <person name="LaButti K."/>
            <person name="Andreopoulos B."/>
            <person name="Lipzen A."/>
            <person name="Chen C."/>
            <person name="Yan M."/>
            <person name="Daum C."/>
            <person name="Ng V."/>
            <person name="Clum A."/>
            <person name="Steindorff A."/>
            <person name="Ohm R.A."/>
            <person name="Martin F."/>
            <person name="Silar P."/>
            <person name="Natvig D.O."/>
            <person name="Lalanne C."/>
            <person name="Gautier V."/>
            <person name="Ament-Velasquez S.L."/>
            <person name="Kruys A."/>
            <person name="Hutchinson M.I."/>
            <person name="Powell A.J."/>
            <person name="Barry K."/>
            <person name="Miller A.N."/>
            <person name="Grigoriev I.V."/>
            <person name="Debuchy R."/>
            <person name="Gladieux P."/>
            <person name="Hiltunen Thoren M."/>
            <person name="Johannesson H."/>
        </authorList>
    </citation>
    <scope>NUCLEOTIDE SEQUENCE</scope>
    <source>
        <strain evidence="4">PSN324</strain>
    </source>
</reference>
<dbReference type="Proteomes" id="UP001321749">
    <property type="component" value="Unassembled WGS sequence"/>
</dbReference>
<dbReference type="PANTHER" id="PTHR47435">
    <property type="entry name" value="KELCH REPEAT PROTEIN (AFU_ORTHOLOGUE AFUA_5G12780)"/>
    <property type="match status" value="1"/>
</dbReference>
<accession>A0AAV9HNP8</accession>
<protein>
    <recommendedName>
        <fullName evidence="6">Kelch repeat-containing protein</fullName>
    </recommendedName>
</protein>
<feature type="signal peptide" evidence="3">
    <location>
        <begin position="1"/>
        <end position="24"/>
    </location>
</feature>
<dbReference type="InterPro" id="IPR015915">
    <property type="entry name" value="Kelch-typ_b-propeller"/>
</dbReference>
<dbReference type="AlphaFoldDB" id="A0AAV9HNP8"/>
<organism evidence="4 5">
    <name type="scientific">Cladorrhinum samala</name>
    <dbReference type="NCBI Taxonomy" id="585594"/>
    <lineage>
        <taxon>Eukaryota</taxon>
        <taxon>Fungi</taxon>
        <taxon>Dikarya</taxon>
        <taxon>Ascomycota</taxon>
        <taxon>Pezizomycotina</taxon>
        <taxon>Sordariomycetes</taxon>
        <taxon>Sordariomycetidae</taxon>
        <taxon>Sordariales</taxon>
        <taxon>Podosporaceae</taxon>
        <taxon>Cladorrhinum</taxon>
    </lineage>
</organism>
<dbReference type="GO" id="GO:0019760">
    <property type="term" value="P:glucosinolate metabolic process"/>
    <property type="evidence" value="ECO:0007669"/>
    <property type="project" value="UniProtKB-ARBA"/>
</dbReference>
<evidence type="ECO:0000313" key="5">
    <source>
        <dbReference type="Proteomes" id="UP001321749"/>
    </source>
</evidence>